<reference evidence="2" key="2">
    <citation type="submission" date="2025-08" db="UniProtKB">
        <authorList>
            <consortium name="Ensembl"/>
        </authorList>
    </citation>
    <scope>IDENTIFICATION</scope>
</reference>
<evidence type="ECO:0000313" key="3">
    <source>
        <dbReference type="Proteomes" id="UP000314982"/>
    </source>
</evidence>
<dbReference type="SUPFAM" id="SSF48371">
    <property type="entry name" value="ARM repeat"/>
    <property type="match status" value="1"/>
</dbReference>
<dbReference type="PANTHER" id="PTHR10648:SF7">
    <property type="entry name" value="WW-BINDING DOMAIN-CONTAINING PROTEIN-RELATED"/>
    <property type="match status" value="1"/>
</dbReference>
<dbReference type="AlphaFoldDB" id="A0A4W5N6H0"/>
<dbReference type="InterPro" id="IPR016024">
    <property type="entry name" value="ARM-type_fold"/>
</dbReference>
<evidence type="ECO:0000313" key="2">
    <source>
        <dbReference type="Ensembl" id="ENSHHUP00000046287.1"/>
    </source>
</evidence>
<name>A0A4W5N6H0_9TELE</name>
<dbReference type="Gene3D" id="1.25.10.10">
    <property type="entry name" value="Leucine-rich Repeat Variant"/>
    <property type="match status" value="1"/>
</dbReference>
<dbReference type="GO" id="GO:0019888">
    <property type="term" value="F:protein phosphatase regulator activity"/>
    <property type="evidence" value="ECO:0007669"/>
    <property type="project" value="TreeGrafter"/>
</dbReference>
<proteinExistence type="predicted"/>
<keyword evidence="1" id="KW-0677">Repeat</keyword>
<reference evidence="3" key="1">
    <citation type="submission" date="2018-06" db="EMBL/GenBank/DDBJ databases">
        <title>Genome assembly of Danube salmon.</title>
        <authorList>
            <person name="Macqueen D.J."/>
            <person name="Gundappa M.K."/>
        </authorList>
    </citation>
    <scope>NUCLEOTIDE SEQUENCE [LARGE SCALE GENOMIC DNA]</scope>
</reference>
<dbReference type="STRING" id="62062.ENSHHUP00000046287"/>
<reference evidence="2" key="3">
    <citation type="submission" date="2025-09" db="UniProtKB">
        <authorList>
            <consortium name="Ensembl"/>
        </authorList>
    </citation>
    <scope>IDENTIFICATION</scope>
</reference>
<accession>A0A4W5N6H0</accession>
<sequence>MNSHWFIIIRSHCDVMMGAKRSILLNRLKFQPFSSNGSYTISYCDFDLILWKCHQISSCLSQVVEILQKMYACGAHELGLNFINKLIVRFCHSPKWVGRQAFAFICQAIVEEDCMPMDQFAQHLLPSLLSLSLDPVANVCVLVAKALRQSVMEKAYFKEPGSAYLEDLEETVMDLQADKDRDVRFFASLDPNMVTCVMTPLFTVMTSSLELLSP</sequence>
<dbReference type="GO" id="GO:0005737">
    <property type="term" value="C:cytoplasm"/>
    <property type="evidence" value="ECO:0007669"/>
    <property type="project" value="TreeGrafter"/>
</dbReference>
<dbReference type="InterPro" id="IPR011989">
    <property type="entry name" value="ARM-like"/>
</dbReference>
<keyword evidence="3" id="KW-1185">Reference proteome</keyword>
<dbReference type="PANTHER" id="PTHR10648">
    <property type="entry name" value="SERINE/THREONINE-PROTEIN PHOSPHATASE PP2A 65 KDA REGULATORY SUBUNIT"/>
    <property type="match status" value="1"/>
</dbReference>
<evidence type="ECO:0000256" key="1">
    <source>
        <dbReference type="ARBA" id="ARBA00022737"/>
    </source>
</evidence>
<dbReference type="GeneTree" id="ENSGT00950000183066"/>
<dbReference type="Ensembl" id="ENSHHUT00000047994.1">
    <property type="protein sequence ID" value="ENSHHUP00000046287.1"/>
    <property type="gene ID" value="ENSHHUG00000028195.1"/>
</dbReference>
<protein>
    <submittedName>
        <fullName evidence="2">Uncharacterized protein</fullName>
    </submittedName>
</protein>
<dbReference type="Proteomes" id="UP000314982">
    <property type="component" value="Unassembled WGS sequence"/>
</dbReference>
<organism evidence="2 3">
    <name type="scientific">Hucho hucho</name>
    <name type="common">huchen</name>
    <dbReference type="NCBI Taxonomy" id="62062"/>
    <lineage>
        <taxon>Eukaryota</taxon>
        <taxon>Metazoa</taxon>
        <taxon>Chordata</taxon>
        <taxon>Craniata</taxon>
        <taxon>Vertebrata</taxon>
        <taxon>Euteleostomi</taxon>
        <taxon>Actinopterygii</taxon>
        <taxon>Neopterygii</taxon>
        <taxon>Teleostei</taxon>
        <taxon>Protacanthopterygii</taxon>
        <taxon>Salmoniformes</taxon>
        <taxon>Salmonidae</taxon>
        <taxon>Salmoninae</taxon>
        <taxon>Hucho</taxon>
    </lineage>
</organism>
<dbReference type="InterPro" id="IPR051023">
    <property type="entry name" value="PP2A_Regulatory_Subunit_A"/>
</dbReference>